<reference evidence="1" key="1">
    <citation type="submission" date="2022-04" db="EMBL/GenBank/DDBJ databases">
        <title>Chromosome-scale genome assembly of Holotrichia oblita Faldermann.</title>
        <authorList>
            <person name="Rongchong L."/>
        </authorList>
    </citation>
    <scope>NUCLEOTIDE SEQUENCE</scope>
    <source>
        <strain evidence="1">81SQS9</strain>
    </source>
</reference>
<evidence type="ECO:0000313" key="2">
    <source>
        <dbReference type="Proteomes" id="UP001056778"/>
    </source>
</evidence>
<proteinExistence type="predicted"/>
<keyword evidence="1" id="KW-0240">DNA-directed RNA polymerase</keyword>
<sequence length="225" mass="26499">MRGQNLNKYMAAMCLTAVQEIPHLKSIDLKFLVVGHSEMECDSMHSAISTESKRVGKTNWPQDYKTIARCARRKGDKPYLVHDITHNLILDWKSHADRNMIFRKIDQDRRQVGWQKISCMNFSKCRPFVMRFKESFDEDFRILNCNRKTRVRSSATYTLNPLYSCKIPIKKDKYDDLLSLFEGKPPPIPIEYKPYYENLPFQGDQRERNQETPQGYESDISDMSN</sequence>
<evidence type="ECO:0000313" key="1">
    <source>
        <dbReference type="EMBL" id="KAI4455462.1"/>
    </source>
</evidence>
<keyword evidence="2" id="KW-1185">Reference proteome</keyword>
<keyword evidence="1" id="KW-0804">Transcription</keyword>
<organism evidence="1 2">
    <name type="scientific">Holotrichia oblita</name>
    <name type="common">Chafer beetle</name>
    <dbReference type="NCBI Taxonomy" id="644536"/>
    <lineage>
        <taxon>Eukaryota</taxon>
        <taxon>Metazoa</taxon>
        <taxon>Ecdysozoa</taxon>
        <taxon>Arthropoda</taxon>
        <taxon>Hexapoda</taxon>
        <taxon>Insecta</taxon>
        <taxon>Pterygota</taxon>
        <taxon>Neoptera</taxon>
        <taxon>Endopterygota</taxon>
        <taxon>Coleoptera</taxon>
        <taxon>Polyphaga</taxon>
        <taxon>Scarabaeiformia</taxon>
        <taxon>Scarabaeidae</taxon>
        <taxon>Melolonthinae</taxon>
        <taxon>Holotrichia</taxon>
    </lineage>
</organism>
<dbReference type="Proteomes" id="UP001056778">
    <property type="component" value="Chromosome 9"/>
</dbReference>
<accession>A0ACB9SNY8</accession>
<comment type="caution">
    <text evidence="1">The sequence shown here is derived from an EMBL/GenBank/DDBJ whole genome shotgun (WGS) entry which is preliminary data.</text>
</comment>
<protein>
    <submittedName>
        <fullName evidence="1">Dna-directed rna polymerases i ii and iii subunit rpabc2</fullName>
    </submittedName>
</protein>
<name>A0ACB9SNY8_HOLOL</name>
<dbReference type="EMBL" id="CM043023">
    <property type="protein sequence ID" value="KAI4455462.1"/>
    <property type="molecule type" value="Genomic_DNA"/>
</dbReference>
<gene>
    <name evidence="1" type="ORF">MML48_9g00002326</name>
</gene>